<dbReference type="PROSITE" id="PS51201">
    <property type="entry name" value="RCK_N"/>
    <property type="match status" value="1"/>
</dbReference>
<feature type="domain" description="RCK N-terminal" evidence="9">
    <location>
        <begin position="128"/>
        <end position="274"/>
    </location>
</feature>
<keyword evidence="5 8" id="KW-1133">Transmembrane helix</keyword>
<dbReference type="AlphaFoldDB" id="A0A4R6R680"/>
<comment type="subcellular location">
    <subcellularLocation>
        <location evidence="1">Endomembrane system</location>
        <topology evidence="1">Multi-pass membrane protein</topology>
    </subcellularLocation>
</comment>
<dbReference type="Proteomes" id="UP000294547">
    <property type="component" value="Unassembled WGS sequence"/>
</dbReference>
<evidence type="ECO:0000256" key="2">
    <source>
        <dbReference type="ARBA" id="ARBA00008577"/>
    </source>
</evidence>
<protein>
    <submittedName>
        <fullName evidence="10">Trk K+ transport system NAD-binding subunit</fullName>
    </submittedName>
</protein>
<name>A0A4R6R680_9HYPH</name>
<evidence type="ECO:0000313" key="10">
    <source>
        <dbReference type="EMBL" id="TDP81433.1"/>
    </source>
</evidence>
<dbReference type="EMBL" id="SNXY01000012">
    <property type="protein sequence ID" value="TDP81433.1"/>
    <property type="molecule type" value="Genomic_DNA"/>
</dbReference>
<keyword evidence="6" id="KW-0406">Ion transport</keyword>
<dbReference type="PANTHER" id="PTHR31563">
    <property type="entry name" value="ION CHANNEL POLLUX-RELATED"/>
    <property type="match status" value="1"/>
</dbReference>
<evidence type="ECO:0000256" key="5">
    <source>
        <dbReference type="ARBA" id="ARBA00022989"/>
    </source>
</evidence>
<dbReference type="Pfam" id="PF06241">
    <property type="entry name" value="Castor_Poll_mid"/>
    <property type="match status" value="1"/>
</dbReference>
<proteinExistence type="inferred from homology"/>
<reference evidence="10 11" key="1">
    <citation type="submission" date="2019-03" db="EMBL/GenBank/DDBJ databases">
        <title>Genomic Encyclopedia of Type Strains, Phase IV (KMG-IV): sequencing the most valuable type-strain genomes for metagenomic binning, comparative biology and taxonomic classification.</title>
        <authorList>
            <person name="Goeker M."/>
        </authorList>
    </citation>
    <scope>NUCLEOTIDE SEQUENCE [LARGE SCALE GENOMIC DNA]</scope>
    <source>
        <strain evidence="10 11">DSM 102969</strain>
    </source>
</reference>
<comment type="caution">
    <text evidence="10">The sequence shown here is derived from an EMBL/GenBank/DDBJ whole genome shotgun (WGS) entry which is preliminary data.</text>
</comment>
<dbReference type="GO" id="GO:0012505">
    <property type="term" value="C:endomembrane system"/>
    <property type="evidence" value="ECO:0007669"/>
    <property type="project" value="UniProtKB-SubCell"/>
</dbReference>
<dbReference type="Gene3D" id="3.40.50.720">
    <property type="entry name" value="NAD(P)-binding Rossmann-like Domain"/>
    <property type="match status" value="2"/>
</dbReference>
<keyword evidence="4 8" id="KW-0812">Transmembrane</keyword>
<dbReference type="GO" id="GO:0006813">
    <property type="term" value="P:potassium ion transport"/>
    <property type="evidence" value="ECO:0007669"/>
    <property type="project" value="InterPro"/>
</dbReference>
<sequence>MTDRAPLGARLRYAFDKTMAAGPIALIGWLGVLSLAVVLVAGAFLAVTAIAPEGGEALSFGEGSWEALMRTLDSGTMGGDAGWGFRWVMLLVTLAGIFIVSALIGVLSSGLEGKLDELRKGRSKVLERDHTVILNWSPSIFDVISELVIANESRKRPRIVVMADRDKVEMEDEIADKIPDLRNTRVICRSGDPTDLYDLAIVNPQTSRAVVVLSPEGEDPDSRVIKTVLALTNDPARRPEPYRIAAEIRDLAKADLARVVGGDELQLVLADDLISRIVVHSSRQTGLSAVYSELLDFDGCEIYVVEQPDLVGRRFGDALSAFDDCVPIGLSVGGAIELNPPMETVIGRGDKVIVIAEDDDAIRIKPPARAPDEAAIRPAVERPRLPERALLLGWNRRAPIIARELSRYVAPGSVLTVVADVPDLEERVGAVELVGSNLRLEYCVADTTSRTVLDGFDVPSYDHVLVLGYIETLAAQAADTRTLVTLLHLRKIAEAAGRHVSVVSEMVDVRNRVLAEVSRADDFVVSNKLVSLMLAQAAENEAMSAIFAGLLDEAGSEIYLRPMSDYVALDRPVDFHTVTAAARARGEVALGWRRRRSGETDARNMGGVVINPAKSTAVAFEEADRVVVLGRDG</sequence>
<evidence type="ECO:0000256" key="4">
    <source>
        <dbReference type="ARBA" id="ARBA00022692"/>
    </source>
</evidence>
<evidence type="ECO:0000259" key="9">
    <source>
        <dbReference type="PROSITE" id="PS51201"/>
    </source>
</evidence>
<dbReference type="InterPro" id="IPR010420">
    <property type="entry name" value="CASTOR/POLLUX/SYM8_dom"/>
</dbReference>
<gene>
    <name evidence="10" type="ORF">EDD54_4301</name>
</gene>
<keyword evidence="7 8" id="KW-0472">Membrane</keyword>
<organism evidence="10 11">
    <name type="scientific">Oharaeibacter diazotrophicus</name>
    <dbReference type="NCBI Taxonomy" id="1920512"/>
    <lineage>
        <taxon>Bacteria</taxon>
        <taxon>Pseudomonadati</taxon>
        <taxon>Pseudomonadota</taxon>
        <taxon>Alphaproteobacteria</taxon>
        <taxon>Hyphomicrobiales</taxon>
        <taxon>Pleomorphomonadaceae</taxon>
        <taxon>Oharaeibacter</taxon>
    </lineage>
</organism>
<accession>A0A4R6R680</accession>
<feature type="transmembrane region" description="Helical" evidence="8">
    <location>
        <begin position="21"/>
        <end position="51"/>
    </location>
</feature>
<dbReference type="PANTHER" id="PTHR31563:SF10">
    <property type="entry name" value="ION CHANNEL POLLUX-RELATED"/>
    <property type="match status" value="1"/>
</dbReference>
<comment type="similarity">
    <text evidence="2">Belongs to the castor/pollux (TC 1.A.1.23) family.</text>
</comment>
<evidence type="ECO:0000256" key="8">
    <source>
        <dbReference type="SAM" id="Phobius"/>
    </source>
</evidence>
<evidence type="ECO:0000313" key="11">
    <source>
        <dbReference type="Proteomes" id="UP000294547"/>
    </source>
</evidence>
<feature type="transmembrane region" description="Helical" evidence="8">
    <location>
        <begin position="87"/>
        <end position="111"/>
    </location>
</feature>
<evidence type="ECO:0000256" key="7">
    <source>
        <dbReference type="ARBA" id="ARBA00023136"/>
    </source>
</evidence>
<evidence type="ECO:0000256" key="3">
    <source>
        <dbReference type="ARBA" id="ARBA00022448"/>
    </source>
</evidence>
<dbReference type="InterPro" id="IPR003148">
    <property type="entry name" value="RCK_N"/>
</dbReference>
<evidence type="ECO:0000256" key="1">
    <source>
        <dbReference type="ARBA" id="ARBA00004127"/>
    </source>
</evidence>
<dbReference type="RefSeq" id="WP_126540619.1">
    <property type="nucleotide sequence ID" value="NZ_BSPM01000002.1"/>
</dbReference>
<dbReference type="OrthoDB" id="305351at2"/>
<dbReference type="InterPro" id="IPR044849">
    <property type="entry name" value="CASTOR/POLLUX/SYM8-like"/>
</dbReference>
<keyword evidence="3" id="KW-0813">Transport</keyword>
<evidence type="ECO:0000256" key="6">
    <source>
        <dbReference type="ARBA" id="ARBA00023065"/>
    </source>
</evidence>
<keyword evidence="11" id="KW-1185">Reference proteome</keyword>